<keyword evidence="2 5" id="KW-0067">ATP-binding</keyword>
<dbReference type="InterPro" id="IPR050130">
    <property type="entry name" value="ClpA_ClpB"/>
</dbReference>
<dbReference type="InterPro" id="IPR003593">
    <property type="entry name" value="AAA+_ATPase"/>
</dbReference>
<dbReference type="GO" id="GO:0016887">
    <property type="term" value="F:ATP hydrolysis activity"/>
    <property type="evidence" value="ECO:0007669"/>
    <property type="project" value="InterPro"/>
</dbReference>
<evidence type="ECO:0000256" key="2">
    <source>
        <dbReference type="ARBA" id="ARBA00022840"/>
    </source>
</evidence>
<comment type="caution">
    <text evidence="5">The sequence shown here is derived from an EMBL/GenBank/DDBJ whole genome shotgun (WGS) entry which is preliminary data.</text>
</comment>
<feature type="domain" description="AAA+ ATPase" evidence="4">
    <location>
        <begin position="120"/>
        <end position="264"/>
    </location>
</feature>
<keyword evidence="3" id="KW-0472">Membrane</keyword>
<dbReference type="Pfam" id="PF07724">
    <property type="entry name" value="AAA_2"/>
    <property type="match status" value="1"/>
</dbReference>
<dbReference type="GO" id="GO:0005737">
    <property type="term" value="C:cytoplasm"/>
    <property type="evidence" value="ECO:0007669"/>
    <property type="project" value="TreeGrafter"/>
</dbReference>
<evidence type="ECO:0000256" key="3">
    <source>
        <dbReference type="SAM" id="Phobius"/>
    </source>
</evidence>
<dbReference type="GO" id="GO:0034605">
    <property type="term" value="P:cellular response to heat"/>
    <property type="evidence" value="ECO:0007669"/>
    <property type="project" value="TreeGrafter"/>
</dbReference>
<dbReference type="EMBL" id="CAADFC020000028">
    <property type="protein sequence ID" value="VIO77072.1"/>
    <property type="molecule type" value="Genomic_DNA"/>
</dbReference>
<keyword evidence="3" id="KW-0812">Transmembrane</keyword>
<gene>
    <name evidence="5" type="primary">clpE</name>
    <name evidence="5" type="ORF">CI1B_68950</name>
</gene>
<proteinExistence type="predicted"/>
<keyword evidence="3" id="KW-1133">Transmembrane helix</keyword>
<dbReference type="SMART" id="SM00382">
    <property type="entry name" value="AAA"/>
    <property type="match status" value="1"/>
</dbReference>
<evidence type="ECO:0000313" key="5">
    <source>
        <dbReference type="EMBL" id="VIO77072.1"/>
    </source>
</evidence>
<evidence type="ECO:0000256" key="1">
    <source>
        <dbReference type="ARBA" id="ARBA00022741"/>
    </source>
</evidence>
<dbReference type="InterPro" id="IPR001270">
    <property type="entry name" value="ClpA/B"/>
</dbReference>
<dbReference type="GO" id="GO:0006508">
    <property type="term" value="P:proteolysis"/>
    <property type="evidence" value="ECO:0007669"/>
    <property type="project" value="UniProtKB-KW"/>
</dbReference>
<dbReference type="OrthoDB" id="7236151at2"/>
<feature type="transmembrane region" description="Helical" evidence="3">
    <location>
        <begin position="26"/>
        <end position="45"/>
    </location>
</feature>
<dbReference type="GO" id="GO:0005524">
    <property type="term" value="F:ATP binding"/>
    <property type="evidence" value="ECO:0007669"/>
    <property type="project" value="UniProtKB-KW"/>
</dbReference>
<dbReference type="AlphaFoldDB" id="A0A508TS04"/>
<reference evidence="5" key="1">
    <citation type="submission" date="2019-02" db="EMBL/GenBank/DDBJ databases">
        <authorList>
            <person name="Pothier F.J."/>
        </authorList>
    </citation>
    <scope>NUCLEOTIDE SEQUENCE</scope>
    <source>
        <strain evidence="5">CI-1B</strain>
    </source>
</reference>
<dbReference type="PRINTS" id="PR00300">
    <property type="entry name" value="CLPPROTEASEA"/>
</dbReference>
<name>A0A508TS04_9BRAD</name>
<dbReference type="GO" id="GO:0008233">
    <property type="term" value="F:peptidase activity"/>
    <property type="evidence" value="ECO:0007669"/>
    <property type="project" value="UniProtKB-KW"/>
</dbReference>
<sequence length="400" mass="43303">MTGLNPWLGRLFIVLGLITIDHASPALARTLVVGAAVVAVFIFLYQGSYLPRFIMDVLDRLTNKASLEQAYAQRSGKLVTIDADQLADRIIARVIGQNDAVHSIAMQLRRRFAARRADKPIAVFCLAGAPGTGKTHFAKVLADELYGGKGHLHFFDMSQFGQPHAAASLFGQARGYVGSQTYGALTAALRDVPDSIVLLDEFEKAHPEVHKRFLTAWNDGFITEVSDGARVATSDAIFILTTNAASRRIGEIAEQNQTAEDRGRLAKASLLDAQFAPEVLSRIDEVFAFRPLKGLDIARVVALEIEAIAQQFGLRIAGGGIDPKILLDSIETLSNRLQGGVRDLTRALERQVTDKLIDARAAGAVEVRLIDRGSGVTVEVTRSNATAEPLQPQSAEVLNN</sequence>
<protein>
    <submittedName>
        <fullName evidence="5">ATP-dependent Clp protease ATP-binding subunit ClpE</fullName>
    </submittedName>
</protein>
<keyword evidence="5" id="KW-0378">Hydrolase</keyword>
<dbReference type="Gene3D" id="3.40.50.300">
    <property type="entry name" value="P-loop containing nucleotide triphosphate hydrolases"/>
    <property type="match status" value="1"/>
</dbReference>
<evidence type="ECO:0000313" key="6">
    <source>
        <dbReference type="Proteomes" id="UP000328092"/>
    </source>
</evidence>
<accession>A0A508TS04</accession>
<dbReference type="SUPFAM" id="SSF52540">
    <property type="entry name" value="P-loop containing nucleoside triphosphate hydrolases"/>
    <property type="match status" value="1"/>
</dbReference>
<keyword evidence="1" id="KW-0547">Nucleotide-binding</keyword>
<organism evidence="5 6">
    <name type="scientific">Bradyrhizobium ivorense</name>
    <dbReference type="NCBI Taxonomy" id="2511166"/>
    <lineage>
        <taxon>Bacteria</taxon>
        <taxon>Pseudomonadati</taxon>
        <taxon>Pseudomonadota</taxon>
        <taxon>Alphaproteobacteria</taxon>
        <taxon>Hyphomicrobiales</taxon>
        <taxon>Nitrobacteraceae</taxon>
        <taxon>Bradyrhizobium</taxon>
    </lineage>
</organism>
<dbReference type="InterPro" id="IPR027417">
    <property type="entry name" value="P-loop_NTPase"/>
</dbReference>
<evidence type="ECO:0000259" key="4">
    <source>
        <dbReference type="SMART" id="SM00382"/>
    </source>
</evidence>
<dbReference type="Proteomes" id="UP000328092">
    <property type="component" value="Unassembled WGS sequence"/>
</dbReference>
<dbReference type="InterPro" id="IPR003959">
    <property type="entry name" value="ATPase_AAA_core"/>
</dbReference>
<keyword evidence="5" id="KW-0645">Protease</keyword>
<keyword evidence="6" id="KW-1185">Reference proteome</keyword>
<dbReference type="RefSeq" id="WP_139863454.1">
    <property type="nucleotide sequence ID" value="NZ_CAADFC020000028.1"/>
</dbReference>
<dbReference type="PANTHER" id="PTHR11638:SF18">
    <property type="entry name" value="HEAT SHOCK PROTEIN 104"/>
    <property type="match status" value="1"/>
</dbReference>
<dbReference type="PANTHER" id="PTHR11638">
    <property type="entry name" value="ATP-DEPENDENT CLP PROTEASE"/>
    <property type="match status" value="1"/>
</dbReference>